<dbReference type="Proteomes" id="UP000499080">
    <property type="component" value="Unassembled WGS sequence"/>
</dbReference>
<comment type="caution">
    <text evidence="1">The sequence shown here is derived from an EMBL/GenBank/DDBJ whole genome shotgun (WGS) entry which is preliminary data.</text>
</comment>
<reference evidence="1 2" key="1">
    <citation type="journal article" date="2019" name="Sci. Rep.">
        <title>Orb-weaving spider Araneus ventricosus genome elucidates the spidroin gene catalogue.</title>
        <authorList>
            <person name="Kono N."/>
            <person name="Nakamura H."/>
            <person name="Ohtoshi R."/>
            <person name="Moran D.A.P."/>
            <person name="Shinohara A."/>
            <person name="Yoshida Y."/>
            <person name="Fujiwara M."/>
            <person name="Mori M."/>
            <person name="Tomita M."/>
            <person name="Arakawa K."/>
        </authorList>
    </citation>
    <scope>NUCLEOTIDE SEQUENCE [LARGE SCALE GENOMIC DNA]</scope>
</reference>
<name>A0A4Y2AD01_ARAVE</name>
<keyword evidence="2" id="KW-1185">Reference proteome</keyword>
<dbReference type="EMBL" id="BGPR01000013">
    <property type="protein sequence ID" value="GBL77702.1"/>
    <property type="molecule type" value="Genomic_DNA"/>
</dbReference>
<evidence type="ECO:0000313" key="1">
    <source>
        <dbReference type="EMBL" id="GBL77702.1"/>
    </source>
</evidence>
<sequence>MKIAKRAWKYYQLISRRNAKYTQDTEGSPTPNGEFTCSSFKICLRCIVLEYQLKYQRNMFRDTVPPWILRIRRHSAGQICRKTNTPVPVWKFEGLWG</sequence>
<dbReference type="AlphaFoldDB" id="A0A4Y2AD01"/>
<protein>
    <submittedName>
        <fullName evidence="1">Uncharacterized protein</fullName>
    </submittedName>
</protein>
<gene>
    <name evidence="1" type="ORF">AVEN_152922_1</name>
</gene>
<evidence type="ECO:0000313" key="2">
    <source>
        <dbReference type="Proteomes" id="UP000499080"/>
    </source>
</evidence>
<organism evidence="1 2">
    <name type="scientific">Araneus ventricosus</name>
    <name type="common">Orbweaver spider</name>
    <name type="synonym">Epeira ventricosa</name>
    <dbReference type="NCBI Taxonomy" id="182803"/>
    <lineage>
        <taxon>Eukaryota</taxon>
        <taxon>Metazoa</taxon>
        <taxon>Ecdysozoa</taxon>
        <taxon>Arthropoda</taxon>
        <taxon>Chelicerata</taxon>
        <taxon>Arachnida</taxon>
        <taxon>Araneae</taxon>
        <taxon>Araneomorphae</taxon>
        <taxon>Entelegynae</taxon>
        <taxon>Araneoidea</taxon>
        <taxon>Araneidae</taxon>
        <taxon>Araneus</taxon>
    </lineage>
</organism>
<accession>A0A4Y2AD01</accession>
<proteinExistence type="predicted"/>